<keyword evidence="2" id="KW-1185">Reference proteome</keyword>
<dbReference type="Proteomes" id="UP001642540">
    <property type="component" value="Unassembled WGS sequence"/>
</dbReference>
<gene>
    <name evidence="1" type="ORF">ODALV1_LOCUS14569</name>
</gene>
<dbReference type="SUPFAM" id="SSF48726">
    <property type="entry name" value="Immunoglobulin"/>
    <property type="match status" value="1"/>
</dbReference>
<evidence type="ECO:0008006" key="3">
    <source>
        <dbReference type="Google" id="ProtNLM"/>
    </source>
</evidence>
<protein>
    <recommendedName>
        <fullName evidence="3">Ig-like domain-containing protein</fullName>
    </recommendedName>
</protein>
<name>A0ABP1QS77_9HEXA</name>
<accession>A0ABP1QS77</accession>
<sequence length="300" mass="33524">MGINLLANIKMGPHRWNSVWMVLVILSAFRISDTFAKVYINELRVPQSVQNGTEDAVILDCDYTLETEDKNGLVVKWFFNKGGTPVYQWISKNKPQALGILRDRVDIKYKASEDSYKKHSGIKIIKPTTELSGEWACRVSSFASEATAASRMVVYAPPKEMEVTLVSPRPTLNSINISCWANGVYPEPRLTITLKNEKLEDVMHDSTWNDGAYDVRVSAVVQDEDIAELPAIFDCELKIPNTSYINRKSVLYGGPVVIVESANETSPASAPQFNKGRSTLLTWFNIILVLAVNMKIFGIS</sequence>
<evidence type="ECO:0000313" key="1">
    <source>
        <dbReference type="EMBL" id="CAL8110934.1"/>
    </source>
</evidence>
<dbReference type="InterPro" id="IPR036179">
    <property type="entry name" value="Ig-like_dom_sf"/>
</dbReference>
<dbReference type="PANTHER" id="PTHR21261">
    <property type="entry name" value="BEAT PROTEIN"/>
    <property type="match status" value="1"/>
</dbReference>
<dbReference type="PANTHER" id="PTHR21261:SF2">
    <property type="entry name" value="GH04238P-RELATED"/>
    <property type="match status" value="1"/>
</dbReference>
<dbReference type="InterPro" id="IPR013783">
    <property type="entry name" value="Ig-like_fold"/>
</dbReference>
<dbReference type="EMBL" id="CAXLJM020000046">
    <property type="protein sequence ID" value="CAL8110934.1"/>
    <property type="molecule type" value="Genomic_DNA"/>
</dbReference>
<evidence type="ECO:0000313" key="2">
    <source>
        <dbReference type="Proteomes" id="UP001642540"/>
    </source>
</evidence>
<organism evidence="1 2">
    <name type="scientific">Orchesella dallaii</name>
    <dbReference type="NCBI Taxonomy" id="48710"/>
    <lineage>
        <taxon>Eukaryota</taxon>
        <taxon>Metazoa</taxon>
        <taxon>Ecdysozoa</taxon>
        <taxon>Arthropoda</taxon>
        <taxon>Hexapoda</taxon>
        <taxon>Collembola</taxon>
        <taxon>Entomobryomorpha</taxon>
        <taxon>Entomobryoidea</taxon>
        <taxon>Orchesellidae</taxon>
        <taxon>Orchesellinae</taxon>
        <taxon>Orchesella</taxon>
    </lineage>
</organism>
<comment type="caution">
    <text evidence="1">The sequence shown here is derived from an EMBL/GenBank/DDBJ whole genome shotgun (WGS) entry which is preliminary data.</text>
</comment>
<dbReference type="Gene3D" id="2.60.40.10">
    <property type="entry name" value="Immunoglobulins"/>
    <property type="match status" value="1"/>
</dbReference>
<reference evidence="1 2" key="1">
    <citation type="submission" date="2024-08" db="EMBL/GenBank/DDBJ databases">
        <authorList>
            <person name="Cucini C."/>
            <person name="Frati F."/>
        </authorList>
    </citation>
    <scope>NUCLEOTIDE SEQUENCE [LARGE SCALE GENOMIC DNA]</scope>
</reference>
<proteinExistence type="predicted"/>